<accession>A0A0W0G2B6</accession>
<dbReference type="EMBL" id="LATX01001302">
    <property type="protein sequence ID" value="KTB42716.1"/>
    <property type="molecule type" value="Genomic_DNA"/>
</dbReference>
<evidence type="ECO:0000313" key="2">
    <source>
        <dbReference type="Proteomes" id="UP000054988"/>
    </source>
</evidence>
<comment type="caution">
    <text evidence="1">The sequence shown here is derived from an EMBL/GenBank/DDBJ whole genome shotgun (WGS) entry which is preliminary data.</text>
</comment>
<proteinExistence type="predicted"/>
<gene>
    <name evidence="1" type="ORF">WG66_4706</name>
</gene>
<protein>
    <submittedName>
        <fullName evidence="1">Uncharacterized protein</fullName>
    </submittedName>
</protein>
<dbReference type="Proteomes" id="UP000054988">
    <property type="component" value="Unassembled WGS sequence"/>
</dbReference>
<sequence length="14" mass="1619">MLAMQHAVIQYRGT</sequence>
<evidence type="ECO:0000313" key="1">
    <source>
        <dbReference type="EMBL" id="KTB42716.1"/>
    </source>
</evidence>
<reference evidence="1 2" key="1">
    <citation type="submission" date="2015-12" db="EMBL/GenBank/DDBJ databases">
        <title>Draft genome sequence of Moniliophthora roreri, the causal agent of frosty pod rot of cacao.</title>
        <authorList>
            <person name="Aime M.C."/>
            <person name="Diaz-Valderrama J.R."/>
            <person name="Kijpornyongpan T."/>
            <person name="Phillips-Mora W."/>
        </authorList>
    </citation>
    <scope>NUCLEOTIDE SEQUENCE [LARGE SCALE GENOMIC DNA]</scope>
    <source>
        <strain evidence="1 2">MCA 2952</strain>
    </source>
</reference>
<organism evidence="1 2">
    <name type="scientific">Moniliophthora roreri</name>
    <name type="common">Frosty pod rot fungus</name>
    <name type="synonym">Monilia roreri</name>
    <dbReference type="NCBI Taxonomy" id="221103"/>
    <lineage>
        <taxon>Eukaryota</taxon>
        <taxon>Fungi</taxon>
        <taxon>Dikarya</taxon>
        <taxon>Basidiomycota</taxon>
        <taxon>Agaricomycotina</taxon>
        <taxon>Agaricomycetes</taxon>
        <taxon>Agaricomycetidae</taxon>
        <taxon>Agaricales</taxon>
        <taxon>Marasmiineae</taxon>
        <taxon>Marasmiaceae</taxon>
        <taxon>Moniliophthora</taxon>
    </lineage>
</organism>
<name>A0A0W0G2B6_MONRR</name>